<accession>T2MA43</accession>
<evidence type="ECO:0000256" key="1">
    <source>
        <dbReference type="ARBA" id="ARBA00022527"/>
    </source>
</evidence>
<keyword evidence="1 7" id="KW-0723">Serine/threonine-protein kinase</keyword>
<dbReference type="EMBL" id="HAAD01002762">
    <property type="protein sequence ID" value="CDG68994.1"/>
    <property type="molecule type" value="mRNA"/>
</dbReference>
<proteinExistence type="evidence at transcript level"/>
<keyword evidence="4 9" id="KW-0418">Kinase</keyword>
<dbReference type="InterPro" id="IPR017441">
    <property type="entry name" value="Protein_kinase_ATP_BS"/>
</dbReference>
<name>T2MA43_HYDVU</name>
<evidence type="ECO:0000313" key="9">
    <source>
        <dbReference type="EMBL" id="CDG68994.1"/>
    </source>
</evidence>
<dbReference type="OrthoDB" id="40902at2759"/>
<keyword evidence="5 6" id="KW-0067">ATP-binding</keyword>
<dbReference type="GO" id="GO:0004674">
    <property type="term" value="F:protein serine/threonine kinase activity"/>
    <property type="evidence" value="ECO:0007669"/>
    <property type="project" value="UniProtKB-KW"/>
</dbReference>
<evidence type="ECO:0000259" key="8">
    <source>
        <dbReference type="PROSITE" id="PS50011"/>
    </source>
</evidence>
<evidence type="ECO:0000256" key="2">
    <source>
        <dbReference type="ARBA" id="ARBA00022679"/>
    </source>
</evidence>
<dbReference type="PROSITE" id="PS50011">
    <property type="entry name" value="PROTEIN_KINASE_DOM"/>
    <property type="match status" value="1"/>
</dbReference>
<dbReference type="InterPro" id="IPR011009">
    <property type="entry name" value="Kinase-like_dom_sf"/>
</dbReference>
<dbReference type="Pfam" id="PF00069">
    <property type="entry name" value="Pkinase"/>
    <property type="match status" value="1"/>
</dbReference>
<dbReference type="InterPro" id="IPR008271">
    <property type="entry name" value="Ser/Thr_kinase_AS"/>
</dbReference>
<dbReference type="FunFam" id="1.10.510.10:FF:000026">
    <property type="entry name" value="Calcium/calmodulin-dependent protein kinase type 1"/>
    <property type="match status" value="1"/>
</dbReference>
<evidence type="ECO:0000256" key="5">
    <source>
        <dbReference type="ARBA" id="ARBA00022840"/>
    </source>
</evidence>
<sequence>MSQILSFFRKEKGLPLFGEKKYGQKISKKYKLSDILGRGGFSIVYHGENIVTNEHYAVKSIEKKKLVGPDISNLENEISILKKINHAHIVNLIEVIDNHRFIYIVMELVTGGELFDRIVERGSYTEADASHLVKQILNAVSYLHERSIMHRDIKPENLLYYDKKENSKIMLTDFGLAKIEDNVVQKTACGTPGYVAPEVLLLKSYGRPVDCWSVGVVTYILLCGYPPFNDVDQQGYSQIIEANYEFDEPYWDDISDCGKLFVSGLMELNPQKRLTCNEALSHKWINGQFDGHKNIHQTVSTQLKKHFNAKAKWKQALNATTAIRRMKNI</sequence>
<dbReference type="GO" id="GO:0005524">
    <property type="term" value="F:ATP binding"/>
    <property type="evidence" value="ECO:0007669"/>
    <property type="project" value="UniProtKB-UniRule"/>
</dbReference>
<keyword evidence="2" id="KW-0808">Transferase</keyword>
<dbReference type="AlphaFoldDB" id="T2MA43"/>
<dbReference type="InterPro" id="IPR000719">
    <property type="entry name" value="Prot_kinase_dom"/>
</dbReference>
<dbReference type="Gene3D" id="1.10.510.10">
    <property type="entry name" value="Transferase(Phosphotransferase) domain 1"/>
    <property type="match status" value="1"/>
</dbReference>
<dbReference type="PROSITE" id="PS00107">
    <property type="entry name" value="PROTEIN_KINASE_ATP"/>
    <property type="match status" value="1"/>
</dbReference>
<organism evidence="9">
    <name type="scientific">Hydra vulgaris</name>
    <name type="common">Hydra</name>
    <name type="synonym">Hydra attenuata</name>
    <dbReference type="NCBI Taxonomy" id="6087"/>
    <lineage>
        <taxon>Eukaryota</taxon>
        <taxon>Metazoa</taxon>
        <taxon>Cnidaria</taxon>
        <taxon>Hydrozoa</taxon>
        <taxon>Hydroidolina</taxon>
        <taxon>Anthoathecata</taxon>
        <taxon>Aplanulata</taxon>
        <taxon>Hydridae</taxon>
        <taxon>Hydra</taxon>
    </lineage>
</organism>
<evidence type="ECO:0000256" key="3">
    <source>
        <dbReference type="ARBA" id="ARBA00022741"/>
    </source>
</evidence>
<evidence type="ECO:0000256" key="6">
    <source>
        <dbReference type="PROSITE-ProRule" id="PRU10141"/>
    </source>
</evidence>
<dbReference type="Gene3D" id="3.30.200.20">
    <property type="entry name" value="Phosphorylase Kinase, domain 1"/>
    <property type="match status" value="1"/>
</dbReference>
<dbReference type="PROSITE" id="PS00108">
    <property type="entry name" value="PROTEIN_KINASE_ST"/>
    <property type="match status" value="1"/>
</dbReference>
<evidence type="ECO:0000256" key="7">
    <source>
        <dbReference type="RuleBase" id="RU000304"/>
    </source>
</evidence>
<feature type="binding site" evidence="6">
    <location>
        <position position="59"/>
    </location>
    <ligand>
        <name>ATP</name>
        <dbReference type="ChEBI" id="CHEBI:30616"/>
    </ligand>
</feature>
<comment type="similarity">
    <text evidence="7">Belongs to the protein kinase superfamily.</text>
</comment>
<reference evidence="9" key="1">
    <citation type="journal article" date="2013" name="Genome Biol. Evol.">
        <title>Punctuated emergences of genetic and phenotypic innovations in eumetazoan, bilaterian, euteleostome, and hominidae ancestors.</title>
        <authorList>
            <person name="Wenger Y."/>
            <person name="Galliot B."/>
        </authorList>
    </citation>
    <scope>NUCLEOTIDE SEQUENCE</scope>
    <source>
        <tissue evidence="9">Whole animals</tissue>
    </source>
</reference>
<dbReference type="SMART" id="SM00220">
    <property type="entry name" value="S_TKc"/>
    <property type="match status" value="1"/>
</dbReference>
<dbReference type="PANTHER" id="PTHR24347">
    <property type="entry name" value="SERINE/THREONINE-PROTEIN KINASE"/>
    <property type="match status" value="1"/>
</dbReference>
<feature type="domain" description="Protein kinase" evidence="8">
    <location>
        <begin position="30"/>
        <end position="285"/>
    </location>
</feature>
<keyword evidence="3 6" id="KW-0547">Nucleotide-binding</keyword>
<evidence type="ECO:0000256" key="4">
    <source>
        <dbReference type="ARBA" id="ARBA00022777"/>
    </source>
</evidence>
<protein>
    <submittedName>
        <fullName evidence="9">Calcium/calmodulin-dependent protein kinase type 1D</fullName>
    </submittedName>
</protein>
<gene>
    <name evidence="9" type="primary">CAMK1D</name>
</gene>
<dbReference type="SUPFAM" id="SSF56112">
    <property type="entry name" value="Protein kinase-like (PK-like)"/>
    <property type="match status" value="1"/>
</dbReference>